<dbReference type="PANTHER" id="PTHR43877">
    <property type="entry name" value="AMINOALKYLPHOSPHONATE N-ACETYLTRANSFERASE-RELATED-RELATED"/>
    <property type="match status" value="1"/>
</dbReference>
<evidence type="ECO:0000256" key="2">
    <source>
        <dbReference type="ARBA" id="ARBA00023315"/>
    </source>
</evidence>
<dbReference type="Gene3D" id="3.40.630.30">
    <property type="match status" value="1"/>
</dbReference>
<dbReference type="Pfam" id="PF00583">
    <property type="entry name" value="Acetyltransf_1"/>
    <property type="match status" value="1"/>
</dbReference>
<dbReference type="EMBL" id="QGMY01000008">
    <property type="protein sequence ID" value="PWR71604.1"/>
    <property type="molecule type" value="Genomic_DNA"/>
</dbReference>
<dbReference type="GeneID" id="97550238"/>
<dbReference type="PROSITE" id="PS51186">
    <property type="entry name" value="GNAT"/>
    <property type="match status" value="1"/>
</dbReference>
<keyword evidence="5" id="KW-1185">Reference proteome</keyword>
<evidence type="ECO:0000256" key="1">
    <source>
        <dbReference type="ARBA" id="ARBA00022679"/>
    </source>
</evidence>
<accession>A0A2V2MTT7</accession>
<dbReference type="AlphaFoldDB" id="A0A2V2MTT7"/>
<dbReference type="GO" id="GO:0016747">
    <property type="term" value="F:acyltransferase activity, transferring groups other than amino-acyl groups"/>
    <property type="evidence" value="ECO:0007669"/>
    <property type="project" value="InterPro"/>
</dbReference>
<sequence>MDITIREATPDDASIIAQYNQRMAMETEKKLLYPDTVEKGVSIFLSRPDKGFYLIAESSGVVAGQCMVTYEWSDWRCGDFWWIQSVYVLPEFRRNGIFSALYHHILERAASDDLVAGIRLYVEKQNFTAQQTYLSLGMDHTHYAMLERDFTKNPLK</sequence>
<reference evidence="4 5" key="1">
    <citation type="submission" date="2018-05" db="EMBL/GenBank/DDBJ databases">
        <title>Draft genome of Methanospirillum lacunae Ki8-1.</title>
        <authorList>
            <person name="Dueholm M.S."/>
            <person name="Nielsen P.H."/>
            <person name="Bakmann L.F."/>
            <person name="Otzen D.E."/>
        </authorList>
    </citation>
    <scope>NUCLEOTIDE SEQUENCE [LARGE SCALE GENOMIC DNA]</scope>
    <source>
        <strain evidence="4 5">Ki8-1</strain>
    </source>
</reference>
<organism evidence="4 5">
    <name type="scientific">Methanospirillum lacunae</name>
    <dbReference type="NCBI Taxonomy" id="668570"/>
    <lineage>
        <taxon>Archaea</taxon>
        <taxon>Methanobacteriati</taxon>
        <taxon>Methanobacteriota</taxon>
        <taxon>Stenosarchaea group</taxon>
        <taxon>Methanomicrobia</taxon>
        <taxon>Methanomicrobiales</taxon>
        <taxon>Methanospirillaceae</taxon>
        <taxon>Methanospirillum</taxon>
    </lineage>
</organism>
<dbReference type="InterPro" id="IPR050832">
    <property type="entry name" value="Bact_Acetyltransf"/>
</dbReference>
<dbReference type="SUPFAM" id="SSF55729">
    <property type="entry name" value="Acyl-CoA N-acyltransferases (Nat)"/>
    <property type="match status" value="1"/>
</dbReference>
<keyword evidence="2" id="KW-0012">Acyltransferase</keyword>
<gene>
    <name evidence="4" type="ORF">DK846_12175</name>
</gene>
<comment type="caution">
    <text evidence="4">The sequence shown here is derived from an EMBL/GenBank/DDBJ whole genome shotgun (WGS) entry which is preliminary data.</text>
</comment>
<dbReference type="OrthoDB" id="111868at2157"/>
<evidence type="ECO:0000313" key="5">
    <source>
        <dbReference type="Proteomes" id="UP000245657"/>
    </source>
</evidence>
<dbReference type="InterPro" id="IPR016181">
    <property type="entry name" value="Acyl_CoA_acyltransferase"/>
</dbReference>
<dbReference type="Proteomes" id="UP000245657">
    <property type="component" value="Unassembled WGS sequence"/>
</dbReference>
<keyword evidence="1 4" id="KW-0808">Transferase</keyword>
<proteinExistence type="predicted"/>
<dbReference type="RefSeq" id="WP_109969223.1">
    <property type="nucleotide sequence ID" value="NZ_CP176093.1"/>
</dbReference>
<dbReference type="InterPro" id="IPR000182">
    <property type="entry name" value="GNAT_dom"/>
</dbReference>
<evidence type="ECO:0000259" key="3">
    <source>
        <dbReference type="PROSITE" id="PS51186"/>
    </source>
</evidence>
<evidence type="ECO:0000313" key="4">
    <source>
        <dbReference type="EMBL" id="PWR71604.1"/>
    </source>
</evidence>
<name>A0A2V2MTT7_9EURY</name>
<dbReference type="CDD" id="cd04301">
    <property type="entry name" value="NAT_SF"/>
    <property type="match status" value="1"/>
</dbReference>
<protein>
    <submittedName>
        <fullName evidence="4">GNAT family N-acetyltransferase</fullName>
    </submittedName>
</protein>
<feature type="domain" description="N-acetyltransferase" evidence="3">
    <location>
        <begin position="3"/>
        <end position="156"/>
    </location>
</feature>